<evidence type="ECO:0000256" key="4">
    <source>
        <dbReference type="ARBA" id="ARBA00022840"/>
    </source>
</evidence>
<evidence type="ECO:0000313" key="8">
    <source>
        <dbReference type="EMBL" id="AJT60968.1"/>
    </source>
</evidence>
<dbReference type="Gene3D" id="3.30.1490.70">
    <property type="match status" value="1"/>
</dbReference>
<keyword evidence="2 8" id="KW-0436">Ligase</keyword>
<protein>
    <recommendedName>
        <fullName evidence="1">RNA ligase (ATP)</fullName>
        <ecNumber evidence="1">6.5.1.3</ecNumber>
    </recommendedName>
</protein>
<accession>A0A0D4DBL6</accession>
<name>A0A0D4DBL6_9CAUD</name>
<dbReference type="Gene3D" id="1.10.10.1810">
    <property type="entry name" value="RNA ligase"/>
    <property type="match status" value="1"/>
</dbReference>
<dbReference type="NCBIfam" id="TIGR02307">
    <property type="entry name" value="RNA_lig_RNL2"/>
    <property type="match status" value="1"/>
</dbReference>
<evidence type="ECO:0000256" key="1">
    <source>
        <dbReference type="ARBA" id="ARBA00012724"/>
    </source>
</evidence>
<comment type="catalytic activity">
    <reaction evidence="5">
        <text>ATP + (ribonucleotide)n-3'-hydroxyl + 5'-phospho-(ribonucleotide)m = (ribonucleotide)n+m + AMP + diphosphate.</text>
        <dbReference type="EC" id="6.5.1.3"/>
    </reaction>
</comment>
<dbReference type="KEGG" id="vg:26628453"/>
<organism evidence="8 9">
    <name type="scientific">Vibrio phage ValKK3</name>
    <dbReference type="NCBI Taxonomy" id="1610855"/>
    <lineage>
        <taxon>Viruses</taxon>
        <taxon>Duplodnaviria</taxon>
        <taxon>Heunggongvirae</taxon>
        <taxon>Uroviricota</taxon>
        <taxon>Caudoviricetes</taxon>
        <taxon>Pantevenvirales</taxon>
        <taxon>Straboviridae</taxon>
        <taxon>Schizotequatrovirus</taxon>
        <taxon>Schizotequatrovirus valkk3</taxon>
    </lineage>
</organism>
<dbReference type="InterPro" id="IPR012647">
    <property type="entry name" value="RNA_lig_RNL2"/>
</dbReference>
<dbReference type="EC" id="6.5.1.3" evidence="1"/>
<dbReference type="GeneID" id="26628453"/>
<dbReference type="Pfam" id="PF09414">
    <property type="entry name" value="RNA_ligase"/>
    <property type="match status" value="1"/>
</dbReference>
<evidence type="ECO:0000313" key="9">
    <source>
        <dbReference type="Proteomes" id="UP000202888"/>
    </source>
</evidence>
<feature type="domain" description="RNA ligase" evidence="6">
    <location>
        <begin position="27"/>
        <end position="222"/>
    </location>
</feature>
<sequence length="335" mass="38101">MSFVKYTSLENSYRQAFVDKCDMLGVKEWVALEKIHGANFSFIVEFKPSTEQVPGEMSVTPAKRTSTIGANAMGDYDFYGCTSVVEAHIEKMQDISNWLFANDFIKNDETIIVYGELAGKGIQKEVNYGDKDFWAYDILCPETGEFLDWDVVLKACKFAGVKTTHEIARGTLDELLKIDPLFRSFHTPAAVDSENVAEGFVVKQLKAEKRLHNGSRAILKVKNEKFKEKKNKQGKTPRAKVVLTEEQEKLHAAFSCYLTENRLRNVLSKIGKVEAKQFGMVSGLFVKDAKDEFERDERDEVAIPRDDWDVIKRSLVNVANEILRKNWLNIVDGTF</sequence>
<keyword evidence="4" id="KW-0067">ATP-binding</keyword>
<evidence type="ECO:0000259" key="7">
    <source>
        <dbReference type="Pfam" id="PF18043"/>
    </source>
</evidence>
<evidence type="ECO:0000256" key="5">
    <source>
        <dbReference type="ARBA" id="ARBA00034038"/>
    </source>
</evidence>
<dbReference type="SUPFAM" id="SSF56091">
    <property type="entry name" value="DNA ligase/mRNA capping enzyme, catalytic domain"/>
    <property type="match status" value="1"/>
</dbReference>
<reference evidence="8 9" key="1">
    <citation type="journal article" date="2016" name="Genom Data">
        <title>Complete genome sequence of a giant Vibrio phage ValKK3 infecting Vibrio alginolyticus.</title>
        <authorList>
            <person name="Lal T.M."/>
            <person name="Sano M."/>
            <person name="Hatai K."/>
            <person name="Ransangan J."/>
        </authorList>
    </citation>
    <scope>NUCLEOTIDE SEQUENCE [LARGE SCALE GENOMIC DNA]</scope>
</reference>
<evidence type="ECO:0000256" key="2">
    <source>
        <dbReference type="ARBA" id="ARBA00022598"/>
    </source>
</evidence>
<evidence type="ECO:0000259" key="6">
    <source>
        <dbReference type="Pfam" id="PF09414"/>
    </source>
</evidence>
<dbReference type="EMBL" id="KP671755">
    <property type="protein sequence ID" value="AJT60968.1"/>
    <property type="molecule type" value="Genomic_DNA"/>
</dbReference>
<dbReference type="InterPro" id="IPR040609">
    <property type="entry name" value="Rnl2_C"/>
</dbReference>
<keyword evidence="9" id="KW-1185">Reference proteome</keyword>
<dbReference type="InterPro" id="IPR041948">
    <property type="entry name" value="Rnl1/2_C_sf"/>
</dbReference>
<evidence type="ECO:0000256" key="3">
    <source>
        <dbReference type="ARBA" id="ARBA00022741"/>
    </source>
</evidence>
<dbReference type="GO" id="GO:0005524">
    <property type="term" value="F:ATP binding"/>
    <property type="evidence" value="ECO:0007669"/>
    <property type="project" value="UniProtKB-KW"/>
</dbReference>
<dbReference type="InterPro" id="IPR021122">
    <property type="entry name" value="RNA_ligase_dom_REL/Rnl2"/>
</dbReference>
<dbReference type="OrthoDB" id="15759at10239"/>
<dbReference type="RefSeq" id="YP_009201230.1">
    <property type="nucleotide sequence ID" value="NC_028829.1"/>
</dbReference>
<dbReference type="GO" id="GO:0003972">
    <property type="term" value="F:RNA ligase (ATP) activity"/>
    <property type="evidence" value="ECO:0007669"/>
    <property type="project" value="UniProtKB-EC"/>
</dbReference>
<dbReference type="Proteomes" id="UP000202888">
    <property type="component" value="Segment"/>
</dbReference>
<proteinExistence type="predicted"/>
<dbReference type="Pfam" id="PF18043">
    <property type="entry name" value="T4_Rnl2_C"/>
    <property type="match status" value="1"/>
</dbReference>
<dbReference type="Gene3D" id="3.30.470.30">
    <property type="entry name" value="DNA ligase/mRNA capping enzyme"/>
    <property type="match status" value="1"/>
</dbReference>
<keyword evidence="3" id="KW-0547">Nucleotide-binding</keyword>
<feature type="domain" description="RNA ligase 2 C-terminal" evidence="7">
    <location>
        <begin position="243"/>
        <end position="319"/>
    </location>
</feature>